<dbReference type="PANTHER" id="PTHR33370">
    <property type="entry name" value="TRANSLATION INITIATION FACTOR IF-1, CHLOROPLASTIC"/>
    <property type="match status" value="1"/>
</dbReference>
<dbReference type="AlphaFoldDB" id="A0A381VMV2"/>
<keyword evidence="3" id="KW-0648">Protein biosynthesis</keyword>
<dbReference type="Gene3D" id="2.40.50.140">
    <property type="entry name" value="Nucleic acid-binding proteins"/>
    <property type="match status" value="1"/>
</dbReference>
<dbReference type="GO" id="GO:0043022">
    <property type="term" value="F:ribosome binding"/>
    <property type="evidence" value="ECO:0007669"/>
    <property type="project" value="TreeGrafter"/>
</dbReference>
<dbReference type="GO" id="GO:0003743">
    <property type="term" value="F:translation initiation factor activity"/>
    <property type="evidence" value="ECO:0007669"/>
    <property type="project" value="UniProtKB-KW"/>
</dbReference>
<dbReference type="InterPro" id="IPR006196">
    <property type="entry name" value="RNA-binding_domain_S1_IF1"/>
</dbReference>
<dbReference type="InterPro" id="IPR004368">
    <property type="entry name" value="TIF_IF1"/>
</dbReference>
<dbReference type="GO" id="GO:0005829">
    <property type="term" value="C:cytosol"/>
    <property type="evidence" value="ECO:0007669"/>
    <property type="project" value="TreeGrafter"/>
</dbReference>
<dbReference type="EMBL" id="UINC01009278">
    <property type="protein sequence ID" value="SVA41640.1"/>
    <property type="molecule type" value="Genomic_DNA"/>
</dbReference>
<keyword evidence="2" id="KW-0396">Initiation factor</keyword>
<protein>
    <recommendedName>
        <fullName evidence="4">S1-like domain-containing protein</fullName>
    </recommendedName>
</protein>
<dbReference type="PROSITE" id="PS50832">
    <property type="entry name" value="S1_IF1_TYPE"/>
    <property type="match status" value="1"/>
</dbReference>
<dbReference type="InterPro" id="IPR012340">
    <property type="entry name" value="NA-bd_OB-fold"/>
</dbReference>
<evidence type="ECO:0000256" key="1">
    <source>
        <dbReference type="ARBA" id="ARBA00010939"/>
    </source>
</evidence>
<organism evidence="5">
    <name type="scientific">marine metagenome</name>
    <dbReference type="NCBI Taxonomy" id="408172"/>
    <lineage>
        <taxon>unclassified sequences</taxon>
        <taxon>metagenomes</taxon>
        <taxon>ecological metagenomes</taxon>
    </lineage>
</organism>
<evidence type="ECO:0000313" key="5">
    <source>
        <dbReference type="EMBL" id="SVA41640.1"/>
    </source>
</evidence>
<dbReference type="GO" id="GO:0003723">
    <property type="term" value="F:RNA binding"/>
    <property type="evidence" value="ECO:0007669"/>
    <property type="project" value="InterPro"/>
</dbReference>
<name>A0A381VMV2_9ZZZZ</name>
<sequence>MRKNSIKVILRDKVSIEMSPYDLGKGRITFRHK</sequence>
<gene>
    <name evidence="5" type="ORF">METZ01_LOCUS94494</name>
</gene>
<evidence type="ECO:0000256" key="3">
    <source>
        <dbReference type="ARBA" id="ARBA00022917"/>
    </source>
</evidence>
<accession>A0A381VMV2</accession>
<evidence type="ECO:0000259" key="4">
    <source>
        <dbReference type="PROSITE" id="PS50832"/>
    </source>
</evidence>
<feature type="domain" description="S1-like" evidence="4">
    <location>
        <begin position="1"/>
        <end position="33"/>
    </location>
</feature>
<evidence type="ECO:0000256" key="2">
    <source>
        <dbReference type="ARBA" id="ARBA00022540"/>
    </source>
</evidence>
<dbReference type="Pfam" id="PF01176">
    <property type="entry name" value="eIF-1a"/>
    <property type="match status" value="1"/>
</dbReference>
<proteinExistence type="inferred from homology"/>
<comment type="similarity">
    <text evidence="1">Belongs to the IF-1 family.</text>
</comment>
<dbReference type="SUPFAM" id="SSF50249">
    <property type="entry name" value="Nucleic acid-binding proteins"/>
    <property type="match status" value="1"/>
</dbReference>
<reference evidence="5" key="1">
    <citation type="submission" date="2018-05" db="EMBL/GenBank/DDBJ databases">
        <authorList>
            <person name="Lanie J.A."/>
            <person name="Ng W.-L."/>
            <person name="Kazmierczak K.M."/>
            <person name="Andrzejewski T.M."/>
            <person name="Davidsen T.M."/>
            <person name="Wayne K.J."/>
            <person name="Tettelin H."/>
            <person name="Glass J.I."/>
            <person name="Rusch D."/>
            <person name="Podicherti R."/>
            <person name="Tsui H.-C.T."/>
            <person name="Winkler M.E."/>
        </authorList>
    </citation>
    <scope>NUCLEOTIDE SEQUENCE</scope>
</reference>
<dbReference type="PANTHER" id="PTHR33370:SF1">
    <property type="entry name" value="TRANSLATION INITIATION FACTOR IF-1, CHLOROPLASTIC"/>
    <property type="match status" value="1"/>
</dbReference>